<accession>A0ABP9J958</accession>
<evidence type="ECO:0000313" key="2">
    <source>
        <dbReference type="EMBL" id="GAA5022303.1"/>
    </source>
</evidence>
<gene>
    <name evidence="2" type="ORF">GCM10023335_54110</name>
</gene>
<name>A0ABP9J958_9ACTN</name>
<sequence>MAAGAWPTRDEAFGKTPGNAVVHAARPGGMPGPSVKRPGDGRGIRRPAGQPAQIDRERAYGPWLYRPLRGKGRTGSSLRRGAKVTLKAEAVEGSGTGILEADRAAGERNVQDLTSRTPYTALSLLNW</sequence>
<protein>
    <submittedName>
        <fullName evidence="2">Uncharacterized protein</fullName>
    </submittedName>
</protein>
<feature type="region of interest" description="Disordered" evidence="1">
    <location>
        <begin position="1"/>
        <end position="51"/>
    </location>
</feature>
<organism evidence="2 3">
    <name type="scientific">Streptomyces siamensis</name>
    <dbReference type="NCBI Taxonomy" id="1274986"/>
    <lineage>
        <taxon>Bacteria</taxon>
        <taxon>Bacillati</taxon>
        <taxon>Actinomycetota</taxon>
        <taxon>Actinomycetes</taxon>
        <taxon>Kitasatosporales</taxon>
        <taxon>Streptomycetaceae</taxon>
        <taxon>Streptomyces</taxon>
    </lineage>
</organism>
<proteinExistence type="predicted"/>
<evidence type="ECO:0000256" key="1">
    <source>
        <dbReference type="SAM" id="MobiDB-lite"/>
    </source>
</evidence>
<comment type="caution">
    <text evidence="2">The sequence shown here is derived from an EMBL/GenBank/DDBJ whole genome shotgun (WGS) entry which is preliminary data.</text>
</comment>
<evidence type="ECO:0000313" key="3">
    <source>
        <dbReference type="Proteomes" id="UP001501759"/>
    </source>
</evidence>
<dbReference type="Proteomes" id="UP001501759">
    <property type="component" value="Unassembled WGS sequence"/>
</dbReference>
<reference evidence="3" key="1">
    <citation type="journal article" date="2019" name="Int. J. Syst. Evol. Microbiol.">
        <title>The Global Catalogue of Microorganisms (GCM) 10K type strain sequencing project: providing services to taxonomists for standard genome sequencing and annotation.</title>
        <authorList>
            <consortium name="The Broad Institute Genomics Platform"/>
            <consortium name="The Broad Institute Genome Sequencing Center for Infectious Disease"/>
            <person name="Wu L."/>
            <person name="Ma J."/>
        </authorList>
    </citation>
    <scope>NUCLEOTIDE SEQUENCE [LARGE SCALE GENOMIC DNA]</scope>
    <source>
        <strain evidence="3">JCM 18409</strain>
    </source>
</reference>
<keyword evidence="3" id="KW-1185">Reference proteome</keyword>
<dbReference type="EMBL" id="BAABKB010000021">
    <property type="protein sequence ID" value="GAA5022303.1"/>
    <property type="molecule type" value="Genomic_DNA"/>
</dbReference>